<dbReference type="GO" id="GO:0003677">
    <property type="term" value="F:DNA binding"/>
    <property type="evidence" value="ECO:0007669"/>
    <property type="project" value="UniProtKB-KW"/>
</dbReference>
<dbReference type="RefSeq" id="WP_149810216.1">
    <property type="nucleotide sequence ID" value="NZ_VUKA01000001.1"/>
</dbReference>
<evidence type="ECO:0000313" key="3">
    <source>
        <dbReference type="EMBL" id="KAA2214277.1"/>
    </source>
</evidence>
<dbReference type="OrthoDB" id="9802944at2"/>
<dbReference type="GO" id="GO:0003700">
    <property type="term" value="F:DNA-binding transcription factor activity"/>
    <property type="evidence" value="ECO:0007669"/>
    <property type="project" value="InterPro"/>
</dbReference>
<dbReference type="InterPro" id="IPR009061">
    <property type="entry name" value="DNA-bd_dom_put_sf"/>
</dbReference>
<dbReference type="Gene3D" id="1.10.1660.10">
    <property type="match status" value="1"/>
</dbReference>
<sequence length="155" mass="16897">MRHSIGELTRRTGVKATTIRWYEAEGLLPPPARSEGGHRLYDEDHLRRLGFIRHARELGFAMPAIRALLGLAGRPRDDCAAIHALATDQIAAIDSRLRRLQALRAELVEMADACQGGPAGACRILETLADFDHGHCHHHEHGVAEGNIAPPRGAG</sequence>
<comment type="caution">
    <text evidence="3">The sequence shown here is derived from an EMBL/GenBank/DDBJ whole genome shotgun (WGS) entry which is preliminary data.</text>
</comment>
<feature type="domain" description="HTH merR-type" evidence="2">
    <location>
        <begin position="1"/>
        <end position="71"/>
    </location>
</feature>
<dbReference type="AlphaFoldDB" id="A0A5B2TIG5"/>
<dbReference type="InterPro" id="IPR047057">
    <property type="entry name" value="MerR_fam"/>
</dbReference>
<evidence type="ECO:0000313" key="4">
    <source>
        <dbReference type="Proteomes" id="UP000322110"/>
    </source>
</evidence>
<dbReference type="SUPFAM" id="SSF46955">
    <property type="entry name" value="Putative DNA-binding domain"/>
    <property type="match status" value="1"/>
</dbReference>
<protein>
    <submittedName>
        <fullName evidence="3">Helix-turn-helix domain-containing protein</fullName>
    </submittedName>
</protein>
<dbReference type="PANTHER" id="PTHR30204:SF92">
    <property type="entry name" value="HTH-TYPE TRANSCRIPTIONAL REGULATOR ZNTR"/>
    <property type="match status" value="1"/>
</dbReference>
<dbReference type="PANTHER" id="PTHR30204">
    <property type="entry name" value="REDOX-CYCLING DRUG-SENSING TRANSCRIPTIONAL ACTIVATOR SOXR"/>
    <property type="match status" value="1"/>
</dbReference>
<keyword evidence="4" id="KW-1185">Reference proteome</keyword>
<dbReference type="Proteomes" id="UP000322110">
    <property type="component" value="Unassembled WGS sequence"/>
</dbReference>
<proteinExistence type="predicted"/>
<dbReference type="PROSITE" id="PS50937">
    <property type="entry name" value="HTH_MERR_2"/>
    <property type="match status" value="1"/>
</dbReference>
<accession>A0A5B2TIG5</accession>
<dbReference type="PRINTS" id="PR00040">
    <property type="entry name" value="HTHMERR"/>
</dbReference>
<reference evidence="3 4" key="1">
    <citation type="journal article" date="2015" name="Int. J. Syst. Evol. Microbiol.">
        <title>Roseomonas oryzae sp. nov., isolated from paddy rhizosphere soil.</title>
        <authorList>
            <person name="Ramaprasad E.V."/>
            <person name="Sasikala Ch."/>
            <person name="Ramana Ch.V."/>
        </authorList>
    </citation>
    <scope>NUCLEOTIDE SEQUENCE [LARGE SCALE GENOMIC DNA]</scope>
    <source>
        <strain evidence="3 4">KCTC 42542</strain>
    </source>
</reference>
<dbReference type="Pfam" id="PF13411">
    <property type="entry name" value="MerR_1"/>
    <property type="match status" value="1"/>
</dbReference>
<dbReference type="CDD" id="cd04785">
    <property type="entry name" value="HTH_CadR-PbrR-like"/>
    <property type="match status" value="1"/>
</dbReference>
<evidence type="ECO:0000259" key="2">
    <source>
        <dbReference type="PROSITE" id="PS50937"/>
    </source>
</evidence>
<evidence type="ECO:0000256" key="1">
    <source>
        <dbReference type="ARBA" id="ARBA00023125"/>
    </source>
</evidence>
<name>A0A5B2TIG5_9PROT</name>
<keyword evidence="1" id="KW-0238">DNA-binding</keyword>
<organism evidence="3 4">
    <name type="scientific">Teichococcus oryzae</name>
    <dbReference type="NCBI Taxonomy" id="1608942"/>
    <lineage>
        <taxon>Bacteria</taxon>
        <taxon>Pseudomonadati</taxon>
        <taxon>Pseudomonadota</taxon>
        <taxon>Alphaproteobacteria</taxon>
        <taxon>Acetobacterales</taxon>
        <taxon>Roseomonadaceae</taxon>
        <taxon>Roseomonas</taxon>
    </lineage>
</organism>
<dbReference type="SMART" id="SM00422">
    <property type="entry name" value="HTH_MERR"/>
    <property type="match status" value="1"/>
</dbReference>
<gene>
    <name evidence="3" type="ORF">F0Q34_00655</name>
</gene>
<dbReference type="EMBL" id="VUKA01000001">
    <property type="protein sequence ID" value="KAA2214277.1"/>
    <property type="molecule type" value="Genomic_DNA"/>
</dbReference>
<dbReference type="InterPro" id="IPR000551">
    <property type="entry name" value="MerR-type_HTH_dom"/>
</dbReference>